<evidence type="ECO:0000313" key="2">
    <source>
        <dbReference type="EMBL" id="QAA82842.1"/>
    </source>
</evidence>
<dbReference type="EMBL" id="CP034951">
    <property type="protein sequence ID" value="QAA82842.1"/>
    <property type="molecule type" value="Genomic_DNA"/>
</dbReference>
<evidence type="ECO:0000259" key="1">
    <source>
        <dbReference type="PROSITE" id="PS50925"/>
    </source>
</evidence>
<dbReference type="Gene3D" id="3.30.70.100">
    <property type="match status" value="1"/>
</dbReference>
<dbReference type="KEGG" id="aev:EI546_14445"/>
<reference evidence="2 3" key="1">
    <citation type="submission" date="2019-01" db="EMBL/GenBank/DDBJ databases">
        <title>Complete genome sequencing of Aequorivita sp. H23M31.</title>
        <authorList>
            <person name="Bae J.-W."/>
        </authorList>
    </citation>
    <scope>NUCLEOTIDE SEQUENCE [LARGE SCALE GENOMIC DNA]</scope>
    <source>
        <strain evidence="2 3">H23M31</strain>
    </source>
</reference>
<keyword evidence="3" id="KW-1185">Reference proteome</keyword>
<dbReference type="OrthoDB" id="1122028at2"/>
<dbReference type="InterPro" id="IPR036046">
    <property type="entry name" value="Acylphosphatase-like_dom_sf"/>
</dbReference>
<gene>
    <name evidence="2" type="ORF">EI546_14445</name>
</gene>
<dbReference type="SUPFAM" id="SSF54975">
    <property type="entry name" value="Acylphosphatase/BLUF domain-like"/>
    <property type="match status" value="1"/>
</dbReference>
<dbReference type="Proteomes" id="UP000285517">
    <property type="component" value="Chromosome"/>
</dbReference>
<dbReference type="Pfam" id="PF04940">
    <property type="entry name" value="BLUF"/>
    <property type="match status" value="1"/>
</dbReference>
<dbReference type="AlphaFoldDB" id="A0A410G6F4"/>
<dbReference type="PROSITE" id="PS50925">
    <property type="entry name" value="BLUF"/>
    <property type="match status" value="1"/>
</dbReference>
<dbReference type="InterPro" id="IPR007024">
    <property type="entry name" value="BLUF_domain"/>
</dbReference>
<proteinExistence type="predicted"/>
<dbReference type="RefSeq" id="WP_128251206.1">
    <property type="nucleotide sequence ID" value="NZ_CP034951.1"/>
</dbReference>
<protein>
    <submittedName>
        <fullName evidence="2">BLUF domain-containing protein</fullName>
    </submittedName>
</protein>
<name>A0A410G6F4_9FLAO</name>
<dbReference type="GO" id="GO:0009882">
    <property type="term" value="F:blue light photoreceptor activity"/>
    <property type="evidence" value="ECO:0007669"/>
    <property type="project" value="InterPro"/>
</dbReference>
<dbReference type="GO" id="GO:0071949">
    <property type="term" value="F:FAD binding"/>
    <property type="evidence" value="ECO:0007669"/>
    <property type="project" value="InterPro"/>
</dbReference>
<evidence type="ECO:0000313" key="3">
    <source>
        <dbReference type="Proteomes" id="UP000285517"/>
    </source>
</evidence>
<accession>A0A410G6F4</accession>
<dbReference type="SMART" id="SM01034">
    <property type="entry name" value="BLUF"/>
    <property type="match status" value="1"/>
</dbReference>
<sequence>MDHTICYISKHAPALNDKVQEDLFSFILEHNPPKNITGILLSNQDFFLQVLEGNENILEELFNSIKKDNRHFQILTVLNQPIENRVFKDYRAGFSILQNRNEFSQLNNYLSLYDHDQNYPKNIKSLLEPFLI</sequence>
<feature type="domain" description="BLUF" evidence="1">
    <location>
        <begin position="2"/>
        <end position="93"/>
    </location>
</feature>
<organism evidence="2 3">
    <name type="scientific">Aequorivita ciconiae</name>
    <dbReference type="NCBI Taxonomy" id="2494375"/>
    <lineage>
        <taxon>Bacteria</taxon>
        <taxon>Pseudomonadati</taxon>
        <taxon>Bacteroidota</taxon>
        <taxon>Flavobacteriia</taxon>
        <taxon>Flavobacteriales</taxon>
        <taxon>Flavobacteriaceae</taxon>
        <taxon>Aequorivita</taxon>
    </lineage>
</organism>